<sequence length="410" mass="43656">MALQAWFSNDEVAIEPGSSIVLKLSVHNLGESTESYTIVPSGLTANWVTVERGNLTLFAGSQDVIDIEIGPPMLPSTTAGPTVVGVRVIPTNEPDDTVVAETTLDVQPFDDRRIVALQPVLRARHRANYEFMVENHGNGLASCRLRLIDATDRVDGTFDPPAVGVAPGGASLVRLKSKAKRGVFRRSTRTLDFEVEAEQPGHTPASTALSLVQPPTIPGALLGRVAAVALLVGAAALAWFGVVRPEIRDAADQRVDEQLARFEGLVEEAQDAGSTAVVVPSTVPTQNPFDTDEGEPDLFRLTVEPGQDVTADDSFTVPDGQLFDITDIRIENANNDGGSATLSVNGEELFVWNLGNIRGSFFEPTITPKRLEPGDNVTFSVRCGTIGDPAVGSCANAVNLGGRLIEIDEV</sequence>
<protein>
    <recommendedName>
        <fullName evidence="4">Hydrolytic protein</fullName>
    </recommendedName>
</protein>
<keyword evidence="3" id="KW-1185">Reference proteome</keyword>
<organism evidence="2 3">
    <name type="scientific">Ilumatobacter coccineus (strain NBRC 103263 / KCTC 29153 / YM16-304)</name>
    <dbReference type="NCBI Taxonomy" id="1313172"/>
    <lineage>
        <taxon>Bacteria</taxon>
        <taxon>Bacillati</taxon>
        <taxon>Actinomycetota</taxon>
        <taxon>Acidimicrobiia</taxon>
        <taxon>Acidimicrobiales</taxon>
        <taxon>Ilumatobacteraceae</taxon>
        <taxon>Ilumatobacter</taxon>
    </lineage>
</organism>
<proteinExistence type="predicted"/>
<keyword evidence="1" id="KW-1133">Transmembrane helix</keyword>
<dbReference type="KEGG" id="aym:YM304_37810"/>
<evidence type="ECO:0000256" key="1">
    <source>
        <dbReference type="SAM" id="Phobius"/>
    </source>
</evidence>
<dbReference type="EMBL" id="AP012057">
    <property type="protein sequence ID" value="BAN04095.1"/>
    <property type="molecule type" value="Genomic_DNA"/>
</dbReference>
<dbReference type="AlphaFoldDB" id="A0A6C7EGI5"/>
<keyword evidence="1" id="KW-0812">Transmembrane</keyword>
<dbReference type="Proteomes" id="UP000011863">
    <property type="component" value="Chromosome"/>
</dbReference>
<name>A0A6C7EGI5_ILUCY</name>
<gene>
    <name evidence="2" type="ORF">YM304_37810</name>
</gene>
<evidence type="ECO:0008006" key="4">
    <source>
        <dbReference type="Google" id="ProtNLM"/>
    </source>
</evidence>
<keyword evidence="1" id="KW-0472">Membrane</keyword>
<feature type="transmembrane region" description="Helical" evidence="1">
    <location>
        <begin position="221"/>
        <end position="243"/>
    </location>
</feature>
<accession>A0A6C7EGI5</accession>
<reference evidence="2 3" key="1">
    <citation type="journal article" date="2013" name="Int. J. Syst. Evol. Microbiol.">
        <title>Ilumatobacter nonamiense sp. nov. and Ilumatobacter coccineum sp. nov., isolated from seashore sand.</title>
        <authorList>
            <person name="Matsumoto A."/>
            <person name="Kasai H."/>
            <person name="Matsuo Y."/>
            <person name="Shizuri Y."/>
            <person name="Ichikawa N."/>
            <person name="Fujita N."/>
            <person name="Omura S."/>
            <person name="Takahashi Y."/>
        </authorList>
    </citation>
    <scope>NUCLEOTIDE SEQUENCE [LARGE SCALE GENOMIC DNA]</scope>
    <source>
        <strain evidence="3">NBRC 103263 / KCTC 29153 / YM16-304</strain>
    </source>
</reference>
<dbReference type="RefSeq" id="WP_015443342.1">
    <property type="nucleotide sequence ID" value="NC_020520.1"/>
</dbReference>
<evidence type="ECO:0000313" key="2">
    <source>
        <dbReference type="EMBL" id="BAN04095.1"/>
    </source>
</evidence>
<evidence type="ECO:0000313" key="3">
    <source>
        <dbReference type="Proteomes" id="UP000011863"/>
    </source>
</evidence>